<feature type="compositionally biased region" description="Polar residues" evidence="1">
    <location>
        <begin position="104"/>
        <end position="115"/>
    </location>
</feature>
<accession>A0A8T0PUE1</accession>
<dbReference type="AlphaFoldDB" id="A0A8T0PUE1"/>
<evidence type="ECO:0000256" key="1">
    <source>
        <dbReference type="SAM" id="MobiDB-lite"/>
    </source>
</evidence>
<evidence type="ECO:0000313" key="3">
    <source>
        <dbReference type="Proteomes" id="UP000823388"/>
    </source>
</evidence>
<protein>
    <submittedName>
        <fullName evidence="2">Uncharacterized protein</fullName>
    </submittedName>
</protein>
<proteinExistence type="predicted"/>
<sequence length="121" mass="13161">MLNTMEAQLVLIRWCNISCSSRPDQLHAALRHHCSVPAVAVGFQAPLADEQRYYANTSNVAIYCFNHNDDTVDSGELNRGGSRHRREPEDGRRGVPSVECGQPRSAQSPSVSIGLQQGAAG</sequence>
<keyword evidence="3" id="KW-1185">Reference proteome</keyword>
<gene>
    <name evidence="2" type="ORF">PVAP13_7NG277017</name>
</gene>
<reference evidence="2" key="1">
    <citation type="submission" date="2020-05" db="EMBL/GenBank/DDBJ databases">
        <title>WGS assembly of Panicum virgatum.</title>
        <authorList>
            <person name="Lovell J.T."/>
            <person name="Jenkins J."/>
            <person name="Shu S."/>
            <person name="Juenger T.E."/>
            <person name="Schmutz J."/>
        </authorList>
    </citation>
    <scope>NUCLEOTIDE SEQUENCE</scope>
    <source>
        <strain evidence="2">AP13</strain>
    </source>
</reference>
<name>A0A8T0PUE1_PANVG</name>
<dbReference type="Proteomes" id="UP000823388">
    <property type="component" value="Chromosome 7N"/>
</dbReference>
<comment type="caution">
    <text evidence="2">The sequence shown here is derived from an EMBL/GenBank/DDBJ whole genome shotgun (WGS) entry which is preliminary data.</text>
</comment>
<organism evidence="2 3">
    <name type="scientific">Panicum virgatum</name>
    <name type="common">Blackwell switchgrass</name>
    <dbReference type="NCBI Taxonomy" id="38727"/>
    <lineage>
        <taxon>Eukaryota</taxon>
        <taxon>Viridiplantae</taxon>
        <taxon>Streptophyta</taxon>
        <taxon>Embryophyta</taxon>
        <taxon>Tracheophyta</taxon>
        <taxon>Spermatophyta</taxon>
        <taxon>Magnoliopsida</taxon>
        <taxon>Liliopsida</taxon>
        <taxon>Poales</taxon>
        <taxon>Poaceae</taxon>
        <taxon>PACMAD clade</taxon>
        <taxon>Panicoideae</taxon>
        <taxon>Panicodae</taxon>
        <taxon>Paniceae</taxon>
        <taxon>Panicinae</taxon>
        <taxon>Panicum</taxon>
        <taxon>Panicum sect. Hiantes</taxon>
    </lineage>
</organism>
<evidence type="ECO:0000313" key="2">
    <source>
        <dbReference type="EMBL" id="KAG2566037.1"/>
    </source>
</evidence>
<dbReference type="EMBL" id="CM029050">
    <property type="protein sequence ID" value="KAG2566037.1"/>
    <property type="molecule type" value="Genomic_DNA"/>
</dbReference>
<feature type="region of interest" description="Disordered" evidence="1">
    <location>
        <begin position="74"/>
        <end position="121"/>
    </location>
</feature>